<keyword evidence="2" id="KW-0732">Signal</keyword>
<reference evidence="3 4" key="1">
    <citation type="submission" date="2013-09" db="EMBL/GenBank/DDBJ databases">
        <title>Genome sequencing of Arenimonas oryziterrae.</title>
        <authorList>
            <person name="Chen F."/>
            <person name="Wang G."/>
        </authorList>
    </citation>
    <scope>NUCLEOTIDE SEQUENCE [LARGE SCALE GENOMIC DNA]</scope>
    <source>
        <strain evidence="3 4">YC6267</strain>
    </source>
</reference>
<dbReference type="PROSITE" id="PS51257">
    <property type="entry name" value="PROKAR_LIPOPROTEIN"/>
    <property type="match status" value="1"/>
</dbReference>
<dbReference type="AlphaFoldDB" id="A0A091BH02"/>
<comment type="caution">
    <text evidence="3">The sequence shown here is derived from an EMBL/GenBank/DDBJ whole genome shotgun (WGS) entry which is preliminary data.</text>
</comment>
<feature type="compositionally biased region" description="Low complexity" evidence="1">
    <location>
        <begin position="24"/>
        <end position="41"/>
    </location>
</feature>
<dbReference type="PATRIC" id="fig|1121015.4.peg.1538"/>
<accession>A0A091BH02</accession>
<proteinExistence type="predicted"/>
<evidence type="ECO:0000313" key="3">
    <source>
        <dbReference type="EMBL" id="KFN43650.1"/>
    </source>
</evidence>
<feature type="chain" id="PRO_5001871563" description="Lipoprotein" evidence="2">
    <location>
        <begin position="25"/>
        <end position="230"/>
    </location>
</feature>
<dbReference type="OrthoDB" id="5348860at2"/>
<evidence type="ECO:0000256" key="1">
    <source>
        <dbReference type="SAM" id="MobiDB-lite"/>
    </source>
</evidence>
<dbReference type="EMBL" id="AVCI01000005">
    <property type="protein sequence ID" value="KFN43650.1"/>
    <property type="molecule type" value="Genomic_DNA"/>
</dbReference>
<protein>
    <recommendedName>
        <fullName evidence="5">Lipoprotein</fullName>
    </recommendedName>
</protein>
<evidence type="ECO:0008006" key="5">
    <source>
        <dbReference type="Google" id="ProtNLM"/>
    </source>
</evidence>
<keyword evidence="4" id="KW-1185">Reference proteome</keyword>
<name>A0A091BH02_9GAMM</name>
<organism evidence="3 4">
    <name type="scientific">Arenimonas oryziterrae DSM 21050 = YC6267</name>
    <dbReference type="NCBI Taxonomy" id="1121015"/>
    <lineage>
        <taxon>Bacteria</taxon>
        <taxon>Pseudomonadati</taxon>
        <taxon>Pseudomonadota</taxon>
        <taxon>Gammaproteobacteria</taxon>
        <taxon>Lysobacterales</taxon>
        <taxon>Lysobacteraceae</taxon>
        <taxon>Arenimonas</taxon>
    </lineage>
</organism>
<sequence>MNRPHRVVPLLFATLTLAACQPQATPAVPASTPTPTTVTAPDVTSEPAAPAEERLRGQLVVGKDGYGITLCGEQTQRITALSPAAESFVEAFLKQGPREFFVDAWGTAHTDTGRSLSRIELAYVDGPGCNEAPTPFVFKAHGTEPFWSLTASGGAMTFEQPDASAITVAFSGFAEQGDTRQAEVSSDNTTIAVTLTHTPCNDGMSDHLYAWTAQATINGKSWKGCAYSGE</sequence>
<dbReference type="eggNOG" id="COG3650">
    <property type="taxonomic scope" value="Bacteria"/>
</dbReference>
<feature type="signal peptide" evidence="2">
    <location>
        <begin position="1"/>
        <end position="24"/>
    </location>
</feature>
<evidence type="ECO:0000313" key="4">
    <source>
        <dbReference type="Proteomes" id="UP000029385"/>
    </source>
</evidence>
<feature type="region of interest" description="Disordered" evidence="1">
    <location>
        <begin position="24"/>
        <end position="50"/>
    </location>
</feature>
<evidence type="ECO:0000256" key="2">
    <source>
        <dbReference type="SAM" id="SignalP"/>
    </source>
</evidence>
<dbReference type="RefSeq" id="WP_022968514.1">
    <property type="nucleotide sequence ID" value="NZ_ATVD01000001.1"/>
</dbReference>
<dbReference type="Proteomes" id="UP000029385">
    <property type="component" value="Unassembled WGS sequence"/>
</dbReference>
<gene>
    <name evidence="3" type="ORF">N789_10260</name>
</gene>
<dbReference type="STRING" id="1121015.GCA_000420545_00864"/>